<feature type="non-terminal residue" evidence="2">
    <location>
        <position position="1"/>
    </location>
</feature>
<feature type="compositionally biased region" description="Basic and acidic residues" evidence="1">
    <location>
        <begin position="35"/>
        <end position="47"/>
    </location>
</feature>
<accession>A0A820RXC1</accession>
<name>A0A820RXC1_9BILA</name>
<reference evidence="2" key="1">
    <citation type="submission" date="2021-02" db="EMBL/GenBank/DDBJ databases">
        <authorList>
            <person name="Nowell W R."/>
        </authorList>
    </citation>
    <scope>NUCLEOTIDE SEQUENCE</scope>
</reference>
<protein>
    <submittedName>
        <fullName evidence="2">Uncharacterized protein</fullName>
    </submittedName>
</protein>
<comment type="caution">
    <text evidence="2">The sequence shown here is derived from an EMBL/GenBank/DDBJ whole genome shotgun (WGS) entry which is preliminary data.</text>
</comment>
<evidence type="ECO:0000313" key="3">
    <source>
        <dbReference type="Proteomes" id="UP000663844"/>
    </source>
</evidence>
<organism evidence="2 3">
    <name type="scientific">Adineta steineri</name>
    <dbReference type="NCBI Taxonomy" id="433720"/>
    <lineage>
        <taxon>Eukaryota</taxon>
        <taxon>Metazoa</taxon>
        <taxon>Spiralia</taxon>
        <taxon>Gnathifera</taxon>
        <taxon>Rotifera</taxon>
        <taxon>Eurotatoria</taxon>
        <taxon>Bdelloidea</taxon>
        <taxon>Adinetida</taxon>
        <taxon>Adinetidae</taxon>
        <taxon>Adineta</taxon>
    </lineage>
</organism>
<dbReference type="Proteomes" id="UP000663844">
    <property type="component" value="Unassembled WGS sequence"/>
</dbReference>
<gene>
    <name evidence="2" type="ORF">OXD698_LOCUS53852</name>
</gene>
<sequence length="99" mass="11344">IVHQHNTIRQPTRPYKVYNAFEHDHHVKQSNHSPVLEKKISSDDARPASKISRVISNPISPLSSIDNDRRRSQVVTPSQAYVFGRRVIPIATIENNDEH</sequence>
<evidence type="ECO:0000313" key="2">
    <source>
        <dbReference type="EMBL" id="CAF4441538.1"/>
    </source>
</evidence>
<evidence type="ECO:0000256" key="1">
    <source>
        <dbReference type="SAM" id="MobiDB-lite"/>
    </source>
</evidence>
<feature type="region of interest" description="Disordered" evidence="1">
    <location>
        <begin position="26"/>
        <end position="51"/>
    </location>
</feature>
<dbReference type="EMBL" id="CAJOAZ010031648">
    <property type="protein sequence ID" value="CAF4441538.1"/>
    <property type="molecule type" value="Genomic_DNA"/>
</dbReference>
<dbReference type="AlphaFoldDB" id="A0A820RXC1"/>
<proteinExistence type="predicted"/>